<keyword evidence="6" id="KW-0479">Metal-binding</keyword>
<evidence type="ECO:0000256" key="6">
    <source>
        <dbReference type="ARBA" id="ARBA00022723"/>
    </source>
</evidence>
<protein>
    <recommendedName>
        <fullName evidence="3">ribonucleoside-diphosphate reductase</fullName>
        <ecNumber evidence="3">1.17.4.1</ecNumber>
    </recommendedName>
</protein>
<name>A0A1R3T877_9ALPH</name>
<dbReference type="SUPFAM" id="SSF47240">
    <property type="entry name" value="Ferritin-like"/>
    <property type="match status" value="1"/>
</dbReference>
<dbReference type="Gene3D" id="1.10.620.20">
    <property type="entry name" value="Ribonucleotide Reductase, subunit A"/>
    <property type="match status" value="1"/>
</dbReference>
<evidence type="ECO:0000256" key="8">
    <source>
        <dbReference type="ARBA" id="ARBA00022989"/>
    </source>
</evidence>
<evidence type="ECO:0000256" key="2">
    <source>
        <dbReference type="ARBA" id="ARBA00009303"/>
    </source>
</evidence>
<evidence type="ECO:0000256" key="5">
    <source>
        <dbReference type="ARBA" id="ARBA00022705"/>
    </source>
</evidence>
<dbReference type="Pfam" id="PF00268">
    <property type="entry name" value="Ribonuc_red_sm"/>
    <property type="match status" value="1"/>
</dbReference>
<evidence type="ECO:0000256" key="1">
    <source>
        <dbReference type="ARBA" id="ARBA00001962"/>
    </source>
</evidence>
<evidence type="ECO:0000256" key="4">
    <source>
        <dbReference type="ARBA" id="ARBA00022692"/>
    </source>
</evidence>
<dbReference type="InterPro" id="IPR034715">
    <property type="entry name" value="HSV_RIR2"/>
</dbReference>
<keyword evidence="8" id="KW-1133">Transmembrane helix</keyword>
<dbReference type="Proteomes" id="UP000280017">
    <property type="component" value="Segment"/>
</dbReference>
<keyword evidence="4" id="KW-0812">Transmembrane</keyword>
<keyword evidence="5" id="KW-0235">DNA replication</keyword>
<dbReference type="PANTHER" id="PTHR23409:SF18">
    <property type="entry name" value="RIBONUCLEOSIDE-DIPHOSPHATE REDUCTASE SUBUNIT M2"/>
    <property type="match status" value="1"/>
</dbReference>
<evidence type="ECO:0000313" key="12">
    <source>
        <dbReference type="EMBL" id="SCL76930.1"/>
    </source>
</evidence>
<dbReference type="InterPro" id="IPR000358">
    <property type="entry name" value="RNR_small_fam"/>
</dbReference>
<accession>A0A1R3T877</accession>
<evidence type="ECO:0000256" key="11">
    <source>
        <dbReference type="ARBA" id="ARBA00023136"/>
    </source>
</evidence>
<keyword evidence="9" id="KW-0560">Oxidoreductase</keyword>
<evidence type="ECO:0000256" key="7">
    <source>
        <dbReference type="ARBA" id="ARBA00022870"/>
    </source>
</evidence>
<gene>
    <name evidence="12" type="primary">UL40</name>
</gene>
<keyword evidence="10" id="KW-0408">Iron</keyword>
<dbReference type="PANTHER" id="PTHR23409">
    <property type="entry name" value="RIBONUCLEOSIDE-DIPHOSPHATE REDUCTASE SMALL CHAIN"/>
    <property type="match status" value="1"/>
</dbReference>
<dbReference type="InterPro" id="IPR033909">
    <property type="entry name" value="RNR_small"/>
</dbReference>
<dbReference type="InterPro" id="IPR030475">
    <property type="entry name" value="RNR_small_AS"/>
</dbReference>
<dbReference type="EMBL" id="LT608136">
    <property type="protein sequence ID" value="SCL76930.1"/>
    <property type="molecule type" value="Genomic_DNA"/>
</dbReference>
<dbReference type="InterPro" id="IPR012348">
    <property type="entry name" value="RNR-like"/>
</dbReference>
<evidence type="ECO:0000256" key="9">
    <source>
        <dbReference type="ARBA" id="ARBA00023002"/>
    </source>
</evidence>
<organism evidence="12">
    <name type="scientific">Spheniscid alphaherpesvirus 1</name>
    <dbReference type="NCBI Taxonomy" id="2560777"/>
    <lineage>
        <taxon>Viruses</taxon>
        <taxon>Duplodnaviria</taxon>
        <taxon>Heunggongvirae</taxon>
        <taxon>Peploviricota</taxon>
        <taxon>Herviviricetes</taxon>
        <taxon>Herpesvirales</taxon>
        <taxon>Orthoherpesviridae</taxon>
        <taxon>Alphaherpesvirinae</taxon>
        <taxon>Mardivirus</taxon>
        <taxon>Mardivirus spheniscidalpha1</taxon>
    </lineage>
</organism>
<keyword evidence="11" id="KW-0472">Membrane</keyword>
<dbReference type="HAMAP" id="MF_04028">
    <property type="entry name" value="HSV_RIR2"/>
    <property type="match status" value="1"/>
</dbReference>
<dbReference type="InterPro" id="IPR009078">
    <property type="entry name" value="Ferritin-like_SF"/>
</dbReference>
<reference evidence="12" key="1">
    <citation type="submission" date="2016-08" db="EMBL/GenBank/DDBJ databases">
        <authorList>
            <person name="Seilhamer J.J."/>
        </authorList>
    </citation>
    <scope>NUCLEOTIDE SEQUENCE</scope>
    <source>
        <strain evidence="12">Lib01003</strain>
    </source>
</reference>
<dbReference type="CDD" id="cd01049">
    <property type="entry name" value="RNRR2"/>
    <property type="match status" value="1"/>
</dbReference>
<dbReference type="GO" id="GO:0006260">
    <property type="term" value="P:DNA replication"/>
    <property type="evidence" value="ECO:0007669"/>
    <property type="project" value="UniProtKB-KW"/>
</dbReference>
<dbReference type="EC" id="1.17.4.1" evidence="3"/>
<sequence length="345" mass="39655">MTEREVCEDTVMDSKTETRLTKIDIMDVNHLGRTAGLYDNDAEKYFYVLQCPDINHLRSLSIVNRWTETELVFADDSGDIDKLTPSELDFYRFLFAFLSAADDLVNCNLGDLSNLFFQKDILHYYIEQECIEVVHSRVYSIIQLMLFRNDSAARLEYVKTAIMDQAIQKKVRWLEAKVRECESVAEKYILMILIEGIFFASSFASIAYLRTHGLFGVTCQSNDLISRDEAIHTHASCCIYNNYLSKHPKPSPCRIYSLFTEAVKIEHDFLRTRAPKCSKIIDLEAIFGYVRFSADRLLSAIGMEPVYNEPKPSDDFPLALMIANKHTNFFERRSTAYAGALVNDL</sequence>
<evidence type="ECO:0000256" key="10">
    <source>
        <dbReference type="ARBA" id="ARBA00023004"/>
    </source>
</evidence>
<comment type="cofactor">
    <cofactor evidence="1">
        <name>Fe cation</name>
        <dbReference type="ChEBI" id="CHEBI:24875"/>
    </cofactor>
</comment>
<keyword evidence="7" id="KW-1043">Host membrane</keyword>
<dbReference type="UniPathway" id="UPA00326"/>
<comment type="similarity">
    <text evidence="2">Belongs to the ribonucleoside diphosphate reductase small chain family.</text>
</comment>
<dbReference type="GO" id="GO:0009263">
    <property type="term" value="P:deoxyribonucleotide biosynthetic process"/>
    <property type="evidence" value="ECO:0007669"/>
    <property type="project" value="InterPro"/>
</dbReference>
<evidence type="ECO:0000256" key="3">
    <source>
        <dbReference type="ARBA" id="ARBA00012274"/>
    </source>
</evidence>
<dbReference type="GO" id="GO:0046872">
    <property type="term" value="F:metal ion binding"/>
    <property type="evidence" value="ECO:0007669"/>
    <property type="project" value="UniProtKB-KW"/>
</dbReference>
<proteinExistence type="inferred from homology"/>
<dbReference type="GO" id="GO:0004748">
    <property type="term" value="F:ribonucleoside-diphosphate reductase activity, thioredoxin disulfide as acceptor"/>
    <property type="evidence" value="ECO:0007669"/>
    <property type="project" value="UniProtKB-EC"/>
</dbReference>
<dbReference type="PROSITE" id="PS00368">
    <property type="entry name" value="RIBORED_SMALL"/>
    <property type="match status" value="1"/>
</dbReference>